<name>A0ABW6D5C1_9BACT</name>
<keyword evidence="1" id="KW-1133">Transmembrane helix</keyword>
<evidence type="ECO:0000313" key="3">
    <source>
        <dbReference type="Proteomes" id="UP001598114"/>
    </source>
</evidence>
<dbReference type="EMBL" id="JBBKYA010000004">
    <property type="protein sequence ID" value="MFD3276258.1"/>
    <property type="molecule type" value="Genomic_DNA"/>
</dbReference>
<protein>
    <submittedName>
        <fullName evidence="2">BatD family protein</fullName>
    </submittedName>
</protein>
<organism evidence="2 3">
    <name type="scientific">Aquirufa echingensis</name>
    <dbReference type="NCBI Taxonomy" id="3096516"/>
    <lineage>
        <taxon>Bacteria</taxon>
        <taxon>Pseudomonadati</taxon>
        <taxon>Bacteroidota</taxon>
        <taxon>Cytophagia</taxon>
        <taxon>Cytophagales</taxon>
        <taxon>Flectobacillaceae</taxon>
        <taxon>Aquirufa</taxon>
    </lineage>
</organism>
<keyword evidence="3" id="KW-1185">Reference proteome</keyword>
<feature type="transmembrane region" description="Helical" evidence="1">
    <location>
        <begin position="446"/>
        <end position="463"/>
    </location>
</feature>
<dbReference type="PANTHER" id="PTHR40940">
    <property type="entry name" value="PROTEIN BATD-RELATED"/>
    <property type="match status" value="1"/>
</dbReference>
<gene>
    <name evidence="2" type="ORF">SKC38_08485</name>
</gene>
<reference evidence="2 3" key="1">
    <citation type="submission" date="2024-03" db="EMBL/GenBank/DDBJ databases">
        <title>Aquirufa genome sequencing.</title>
        <authorList>
            <person name="Pitt A."/>
            <person name="Hahn M.W."/>
        </authorList>
    </citation>
    <scope>NUCLEOTIDE SEQUENCE [LARGE SCALE GENOMIC DNA]</scope>
    <source>
        <strain evidence="2 3">PLAD-142S6K</strain>
    </source>
</reference>
<dbReference type="Proteomes" id="UP001598114">
    <property type="component" value="Unassembled WGS sequence"/>
</dbReference>
<dbReference type="InterPro" id="IPR025738">
    <property type="entry name" value="BatD"/>
</dbReference>
<keyword evidence="1" id="KW-0812">Transmembrane</keyword>
<sequence length="467" mass="53855">MRYILYFLAFLFAGLFMPSTKLLGQSKENIVVQTGAKSISTTDQFSLQFSIAASEQLPNYRFPEINGFRKLGVSRSKASNFENEQVVQTLTFTQYYQPNGPGNVLVPLLEVEVNKQVFKIEPFVVQVVPGVEKSEEVPNEIQVPATVDLTNNKPFFLVRSDVAKPFVGQAFTLTMSLYVPSNNTMDLSFDRNDIQIPALIQQIRPHNCWEENFNLQTERVLHVTFRGKKYTEYRFFQATYFPLDVHAIRIPPVQLRVLQKGKAKEKLPLLLSSPAVNIQPKAMPKHALSGKVPVGRFTLVEEMDHDVAQTGDRITYRYHVLGDGNSILWDNKAVESDYFLSFNLLSTERSVFPYRDQMFGNKSDIVRIIPEQAGKFALENYFHWIYFNVDKARFDTLRSKLVLIVKGQPRDRKLDTSLEKGGIYESIEQQDSLEVKWNRWVNWRQLVNFVLIIMFGFIAFLFWKASK</sequence>
<evidence type="ECO:0000313" key="2">
    <source>
        <dbReference type="EMBL" id="MFD3276258.1"/>
    </source>
</evidence>
<accession>A0ABW6D5C1</accession>
<evidence type="ECO:0000256" key="1">
    <source>
        <dbReference type="SAM" id="Phobius"/>
    </source>
</evidence>
<dbReference type="PANTHER" id="PTHR40940:SF2">
    <property type="entry name" value="BATD"/>
    <property type="match status" value="1"/>
</dbReference>
<dbReference type="RefSeq" id="WP_377976708.1">
    <property type="nucleotide sequence ID" value="NZ_JBBKYA010000004.1"/>
</dbReference>
<proteinExistence type="predicted"/>
<dbReference type="Pfam" id="PF13584">
    <property type="entry name" value="BatD"/>
    <property type="match status" value="1"/>
</dbReference>
<comment type="caution">
    <text evidence="2">The sequence shown here is derived from an EMBL/GenBank/DDBJ whole genome shotgun (WGS) entry which is preliminary data.</text>
</comment>
<keyword evidence="1" id="KW-0472">Membrane</keyword>